<dbReference type="EMBL" id="BAABKI010000010">
    <property type="protein sequence ID" value="GAA5171688.1"/>
    <property type="molecule type" value="Genomic_DNA"/>
</dbReference>
<dbReference type="Proteomes" id="UP001500074">
    <property type="component" value="Unassembled WGS sequence"/>
</dbReference>
<keyword evidence="3" id="KW-1185">Reference proteome</keyword>
<name>A0ABP9R556_9GAMM</name>
<sequence length="773" mass="83048">MKRLVRILLAAVGVLGLLVVAAVIYVTTFFDPNELKPRLVEAVKERSGLELALEGPLSWSFYPRIGVSVENARAWLPEQSAQDAPFAGVDRAEVSLAFAPLLSGEIAIDGLTLDGMRLDLVRDAQGRGNWEVLLERLEAQGDDAEAALAPASAGPSMQDGEPSVALDIATVEVNNGEVRYADQRSDLDVTLRELALTSSDVNPVNAFPFKASFTVDSAAPVLESQVSLQSKVRLGLNDGRYELTGLTLDTQTRFTALQERVQTLNFDAKQLIAEVRAGRYRLESGRFEGKFEHPSLGESPLSLKLAFAAEANTRDETAQLSDIVLTGDDGLKLTGNLAIDTLLSAPTYTGKVELAPLSLRPWLERLGVTPNTADDAALEEVALTSPFEGDASRVTLSNLTLRVDDTTLSGQLGLGLDGDSLSFDLKGDQLDLDGYLPPPSEAPASGDEATASFEMIGVGDVAAAETSSEAAELVPASTLRGLDLDGRLAFDTLIAKGLTLIDPALTVTGSGGQLALEHFDARLYDGTAHLEGTLDVREAPIRWTFSERLDGVQVVPLVEDYTGEPSPLRGRLTLAGDFTSQTNSAATLLRNLNGRADFQIDDGAVFNVNVPQELCTAVAALEGESTSREWSTDTRFDQLKGSARVVDGVLNNDDLLITVPGIELTGNGDVNLASQRFDYDVQARFVDTADAACDVNPRLERIPLPVRCEGQLSGDPRQWCTFDRQAFQRSLAELAKGELKNQAAEKLSEKIQEKLGGEESAKELRDAIRGLLK</sequence>
<feature type="domain" description="AsmA" evidence="1">
    <location>
        <begin position="1"/>
        <end position="654"/>
    </location>
</feature>
<dbReference type="InterPro" id="IPR052894">
    <property type="entry name" value="AsmA-related"/>
</dbReference>
<dbReference type="RefSeq" id="WP_031382237.1">
    <property type="nucleotide sequence ID" value="NZ_BAABKI010000010.1"/>
</dbReference>
<proteinExistence type="predicted"/>
<protein>
    <submittedName>
        <fullName evidence="2">AsmA family protein</fullName>
    </submittedName>
</protein>
<gene>
    <name evidence="2" type="ORF">GCM10023342_06900</name>
</gene>
<accession>A0ABP9R556</accession>
<dbReference type="PANTHER" id="PTHR30441">
    <property type="entry name" value="DUF748 DOMAIN-CONTAINING PROTEIN"/>
    <property type="match status" value="1"/>
</dbReference>
<reference evidence="3" key="1">
    <citation type="journal article" date="2019" name="Int. J. Syst. Evol. Microbiol.">
        <title>The Global Catalogue of Microorganisms (GCM) 10K type strain sequencing project: providing services to taxonomists for standard genome sequencing and annotation.</title>
        <authorList>
            <consortium name="The Broad Institute Genomics Platform"/>
            <consortium name="The Broad Institute Genome Sequencing Center for Infectious Disease"/>
            <person name="Wu L."/>
            <person name="Ma J."/>
        </authorList>
    </citation>
    <scope>NUCLEOTIDE SEQUENCE [LARGE SCALE GENOMIC DNA]</scope>
    <source>
        <strain evidence="3">JCM 18472</strain>
    </source>
</reference>
<evidence type="ECO:0000259" key="1">
    <source>
        <dbReference type="Pfam" id="PF05170"/>
    </source>
</evidence>
<dbReference type="PANTHER" id="PTHR30441:SF4">
    <property type="entry name" value="PROTEIN ASMA"/>
    <property type="match status" value="1"/>
</dbReference>
<dbReference type="Pfam" id="PF05170">
    <property type="entry name" value="AsmA"/>
    <property type="match status" value="1"/>
</dbReference>
<comment type="caution">
    <text evidence="2">The sequence shown here is derived from an EMBL/GenBank/DDBJ whole genome shotgun (WGS) entry which is preliminary data.</text>
</comment>
<evidence type="ECO:0000313" key="3">
    <source>
        <dbReference type="Proteomes" id="UP001500074"/>
    </source>
</evidence>
<organism evidence="2 3">
    <name type="scientific">Modicisalibacter zincidurans</name>
    <dbReference type="NCBI Taxonomy" id="1178777"/>
    <lineage>
        <taxon>Bacteria</taxon>
        <taxon>Pseudomonadati</taxon>
        <taxon>Pseudomonadota</taxon>
        <taxon>Gammaproteobacteria</taxon>
        <taxon>Oceanospirillales</taxon>
        <taxon>Halomonadaceae</taxon>
        <taxon>Modicisalibacter</taxon>
    </lineage>
</organism>
<dbReference type="InterPro" id="IPR007844">
    <property type="entry name" value="AsmA"/>
</dbReference>
<evidence type="ECO:0000313" key="2">
    <source>
        <dbReference type="EMBL" id="GAA5171688.1"/>
    </source>
</evidence>